<name>A0A1X9WF47_9ALPH</name>
<accession>A0A1X9WF47</accession>
<dbReference type="GO" id="GO:0019031">
    <property type="term" value="C:viral envelope"/>
    <property type="evidence" value="ECO:0007669"/>
    <property type="project" value="UniProtKB-KW"/>
</dbReference>
<feature type="transmembrane region" description="Helical" evidence="1">
    <location>
        <begin position="45"/>
        <end position="69"/>
    </location>
</feature>
<dbReference type="EMBL" id="KY628968">
    <property type="protein sequence ID" value="ARS01687.1"/>
    <property type="molecule type" value="Genomic_DNA"/>
</dbReference>
<keyword evidence="1" id="KW-1133">Transmembrane helix</keyword>
<gene>
    <name evidence="2" type="primary">UL49.5</name>
</gene>
<keyword evidence="3" id="KW-1185">Reference proteome</keyword>
<sequence length="86" mass="9241">MVPRTLLSLLFLSLWVVGALASRTAGRSREDSCGERGVEYVSVAGVLVPFYLGLASLGASVATHVYWVLGRLLFVSRAPEGEGVFR</sequence>
<reference evidence="2 3" key="1">
    <citation type="journal article" date="2017" name="Virology">
        <title>Genome sequence variation among isolates of monkey B virus (Macacine alphaherpesvirus 1) from captive macaques.</title>
        <authorList>
            <person name="Eberle R."/>
            <person name="Maxwell L.K."/>
            <person name="Nicholson S."/>
            <person name="Black D."/>
            <person name="Jones-Engel L."/>
        </authorList>
    </citation>
    <scope>NUCLEOTIDE SEQUENCE [LARGE SCALE GENOMIC DNA]</scope>
    <source>
        <strain evidence="2">8100812</strain>
    </source>
</reference>
<protein>
    <submittedName>
        <fullName evidence="2">Envelope glycoprotein N</fullName>
    </submittedName>
</protein>
<keyword evidence="1" id="KW-0812">Transmembrane</keyword>
<evidence type="ECO:0000256" key="1">
    <source>
        <dbReference type="SAM" id="Phobius"/>
    </source>
</evidence>
<evidence type="ECO:0000313" key="2">
    <source>
        <dbReference type="EMBL" id="ARS01687.1"/>
    </source>
</evidence>
<keyword evidence="2" id="KW-0946">Virion</keyword>
<dbReference type="Proteomes" id="UP000682190">
    <property type="component" value="Segment"/>
</dbReference>
<keyword evidence="1" id="KW-0472">Membrane</keyword>
<keyword evidence="2" id="KW-0261">Viral envelope protein</keyword>
<organism evidence="2 3">
    <name type="scientific">Macacine alphaherpesvirus 2</name>
    <dbReference type="NCBI Taxonomy" id="2845554"/>
    <lineage>
        <taxon>Viruses</taxon>
        <taxon>Duplodnaviria</taxon>
        <taxon>Heunggongvirae</taxon>
        <taxon>Peploviricota</taxon>
        <taxon>Herviviricetes</taxon>
        <taxon>Herpesvirales</taxon>
        <taxon>Orthoherpesviridae</taxon>
        <taxon>Alphaherpesvirinae</taxon>
        <taxon>Simplexvirus</taxon>
        <taxon>Simplexvirus macacinealpha2</taxon>
    </lineage>
</organism>
<proteinExistence type="predicted"/>
<evidence type="ECO:0000313" key="3">
    <source>
        <dbReference type="Proteomes" id="UP000682190"/>
    </source>
</evidence>